<reference evidence="2" key="2">
    <citation type="submission" date="2024-10" db="UniProtKB">
        <authorList>
            <consortium name="EnsemblProtists"/>
        </authorList>
    </citation>
    <scope>IDENTIFICATION</scope>
</reference>
<keyword evidence="3" id="KW-1185">Reference proteome</keyword>
<feature type="compositionally biased region" description="Low complexity" evidence="1">
    <location>
        <begin position="308"/>
        <end position="320"/>
    </location>
</feature>
<dbReference type="OMA" id="WRGRTSI"/>
<feature type="region of interest" description="Disordered" evidence="1">
    <location>
        <begin position="77"/>
        <end position="401"/>
    </location>
</feature>
<dbReference type="HOGENOM" id="CLU_687799_0_0_1"/>
<organism evidence="2 3">
    <name type="scientific">Emiliania huxleyi (strain CCMP1516)</name>
    <dbReference type="NCBI Taxonomy" id="280463"/>
    <lineage>
        <taxon>Eukaryota</taxon>
        <taxon>Haptista</taxon>
        <taxon>Haptophyta</taxon>
        <taxon>Prymnesiophyceae</taxon>
        <taxon>Isochrysidales</taxon>
        <taxon>Noelaerhabdaceae</taxon>
        <taxon>Emiliania</taxon>
    </lineage>
</organism>
<feature type="compositionally biased region" description="Basic residues" evidence="1">
    <location>
        <begin position="336"/>
        <end position="353"/>
    </location>
</feature>
<dbReference type="Proteomes" id="UP000013827">
    <property type="component" value="Unassembled WGS sequence"/>
</dbReference>
<evidence type="ECO:0000313" key="2">
    <source>
        <dbReference type="EnsemblProtists" id="EOD18684"/>
    </source>
</evidence>
<feature type="compositionally biased region" description="Basic residues" evidence="1">
    <location>
        <begin position="279"/>
        <end position="307"/>
    </location>
</feature>
<dbReference type="RefSeq" id="XP_005771113.1">
    <property type="nucleotide sequence ID" value="XM_005771056.1"/>
</dbReference>
<feature type="region of interest" description="Disordered" evidence="1">
    <location>
        <begin position="1"/>
        <end position="28"/>
    </location>
</feature>
<name>A0A0D3J599_EMIH1</name>
<protein>
    <submittedName>
        <fullName evidence="2">Uncharacterized protein</fullName>
    </submittedName>
</protein>
<dbReference type="EnsemblProtists" id="EOD18684">
    <property type="protein sequence ID" value="EOD18684"/>
    <property type="gene ID" value="EMIHUDRAFT_445089"/>
</dbReference>
<feature type="compositionally biased region" description="Low complexity" evidence="1">
    <location>
        <begin position="354"/>
        <end position="364"/>
    </location>
</feature>
<accession>A0A0D3J599</accession>
<dbReference type="GeneID" id="17264229"/>
<dbReference type="PaxDb" id="2903-EOD18684"/>
<evidence type="ECO:0000256" key="1">
    <source>
        <dbReference type="SAM" id="MobiDB-lite"/>
    </source>
</evidence>
<dbReference type="AlphaFoldDB" id="A0A0D3J599"/>
<reference evidence="3" key="1">
    <citation type="journal article" date="2013" name="Nature">
        <title>Pan genome of the phytoplankton Emiliania underpins its global distribution.</title>
        <authorList>
            <person name="Read B.A."/>
            <person name="Kegel J."/>
            <person name="Klute M.J."/>
            <person name="Kuo A."/>
            <person name="Lefebvre S.C."/>
            <person name="Maumus F."/>
            <person name="Mayer C."/>
            <person name="Miller J."/>
            <person name="Monier A."/>
            <person name="Salamov A."/>
            <person name="Young J."/>
            <person name="Aguilar M."/>
            <person name="Claverie J.M."/>
            <person name="Frickenhaus S."/>
            <person name="Gonzalez K."/>
            <person name="Herman E.K."/>
            <person name="Lin Y.C."/>
            <person name="Napier J."/>
            <person name="Ogata H."/>
            <person name="Sarno A.F."/>
            <person name="Shmutz J."/>
            <person name="Schroeder D."/>
            <person name="de Vargas C."/>
            <person name="Verret F."/>
            <person name="von Dassow P."/>
            <person name="Valentin K."/>
            <person name="Van de Peer Y."/>
            <person name="Wheeler G."/>
            <person name="Dacks J.B."/>
            <person name="Delwiche C.F."/>
            <person name="Dyhrman S.T."/>
            <person name="Glockner G."/>
            <person name="John U."/>
            <person name="Richards T."/>
            <person name="Worden A.Z."/>
            <person name="Zhang X."/>
            <person name="Grigoriev I.V."/>
            <person name="Allen A.E."/>
            <person name="Bidle K."/>
            <person name="Borodovsky M."/>
            <person name="Bowler C."/>
            <person name="Brownlee C."/>
            <person name="Cock J.M."/>
            <person name="Elias M."/>
            <person name="Gladyshev V.N."/>
            <person name="Groth M."/>
            <person name="Guda C."/>
            <person name="Hadaegh A."/>
            <person name="Iglesias-Rodriguez M.D."/>
            <person name="Jenkins J."/>
            <person name="Jones B.M."/>
            <person name="Lawson T."/>
            <person name="Leese F."/>
            <person name="Lindquist E."/>
            <person name="Lobanov A."/>
            <person name="Lomsadze A."/>
            <person name="Malik S.B."/>
            <person name="Marsh M.E."/>
            <person name="Mackinder L."/>
            <person name="Mock T."/>
            <person name="Mueller-Roeber B."/>
            <person name="Pagarete A."/>
            <person name="Parker M."/>
            <person name="Probert I."/>
            <person name="Quesneville H."/>
            <person name="Raines C."/>
            <person name="Rensing S.A."/>
            <person name="Riano-Pachon D.M."/>
            <person name="Richier S."/>
            <person name="Rokitta S."/>
            <person name="Shiraiwa Y."/>
            <person name="Soanes D.M."/>
            <person name="van der Giezen M."/>
            <person name="Wahlund T.M."/>
            <person name="Williams B."/>
            <person name="Wilson W."/>
            <person name="Wolfe G."/>
            <person name="Wurch L.L."/>
        </authorList>
    </citation>
    <scope>NUCLEOTIDE SEQUENCE</scope>
</reference>
<feature type="compositionally biased region" description="Gly residues" evidence="1">
    <location>
        <begin position="146"/>
        <end position="157"/>
    </location>
</feature>
<sequence>MEPVPPQSGTRPGAAAVGDSVVEPVTPPLRRGDKVRIRDLASRPELNGVVATLGHRDGAERWRVKTPDKQVFAILRSNLDPLPLPKKRDREPPPPARLSLCGYQPSERARAPLRRKTSLADFVPAGRGPPDAAASGGRGEEPCLAGAGGPAGGAGGARGREAGGVALTPHTHAHNTARAPFPHPPGTLPAPSRHPPRPSPSRRAPLHAAAAPLHGRPRPDRMAPPKIRAVDPPAAQERRPSSPRRSEPPAPPPPWRPQRPRLQRRSGAWASPGREWGRWRGRRRRARGRRKRGRRTMRRRTWRRRRSAGTSSPISSGSAAARRRRRMGREDVPRRAAPRPHTRAARLLLRRARAGAGPRAGRAAAVRRRGRGPPLRGEHSRRRRPLDGGRRRLAAVLRGGS</sequence>
<feature type="compositionally biased region" description="Basic and acidic residues" evidence="1">
    <location>
        <begin position="236"/>
        <end position="247"/>
    </location>
</feature>
<dbReference type="KEGG" id="ehx:EMIHUDRAFT_445089"/>
<feature type="compositionally biased region" description="Pro residues" evidence="1">
    <location>
        <begin position="248"/>
        <end position="257"/>
    </location>
</feature>
<feature type="compositionally biased region" description="Low complexity" evidence="1">
    <location>
        <begin position="201"/>
        <end position="214"/>
    </location>
</feature>
<evidence type="ECO:0000313" key="3">
    <source>
        <dbReference type="Proteomes" id="UP000013827"/>
    </source>
</evidence>
<proteinExistence type="predicted"/>